<comment type="caution">
    <text evidence="2">The sequence shown here is derived from an EMBL/GenBank/DDBJ whole genome shotgun (WGS) entry which is preliminary data.</text>
</comment>
<dbReference type="Proteomes" id="UP001148299">
    <property type="component" value="Unassembled WGS sequence"/>
</dbReference>
<accession>A0A9W9QEG7</accession>
<evidence type="ECO:0000313" key="3">
    <source>
        <dbReference type="EMBL" id="KAJ5357298.1"/>
    </source>
</evidence>
<dbReference type="PROSITE" id="PS50011">
    <property type="entry name" value="PROTEIN_KINASE_DOM"/>
    <property type="match status" value="1"/>
</dbReference>
<dbReference type="Pfam" id="PF00069">
    <property type="entry name" value="Pkinase"/>
    <property type="match status" value="1"/>
</dbReference>
<reference evidence="2" key="1">
    <citation type="submission" date="2022-12" db="EMBL/GenBank/DDBJ databases">
        <authorList>
            <person name="Petersen C."/>
        </authorList>
    </citation>
    <scope>NUCLEOTIDE SEQUENCE</scope>
    <source>
        <strain evidence="2">IBT 35673</strain>
        <strain evidence="3">IBT 35675</strain>
    </source>
</reference>
<dbReference type="GO" id="GO:0004674">
    <property type="term" value="F:protein serine/threonine kinase activity"/>
    <property type="evidence" value="ECO:0007669"/>
    <property type="project" value="TreeGrafter"/>
</dbReference>
<dbReference type="InterPro" id="IPR000719">
    <property type="entry name" value="Prot_kinase_dom"/>
</dbReference>
<dbReference type="PANTHER" id="PTHR44167">
    <property type="entry name" value="OVARIAN-SPECIFIC SERINE/THREONINE-PROTEIN KINASE LOK-RELATED"/>
    <property type="match status" value="1"/>
</dbReference>
<dbReference type="Gene3D" id="1.10.510.10">
    <property type="entry name" value="Transferase(Phosphotransferase) domain 1"/>
    <property type="match status" value="1"/>
</dbReference>
<dbReference type="InterPro" id="IPR011009">
    <property type="entry name" value="Kinase-like_dom_sf"/>
</dbReference>
<dbReference type="GO" id="GO:0044773">
    <property type="term" value="P:mitotic DNA damage checkpoint signaling"/>
    <property type="evidence" value="ECO:0007669"/>
    <property type="project" value="TreeGrafter"/>
</dbReference>
<gene>
    <name evidence="2" type="ORF">N7452_007017</name>
    <name evidence="3" type="ORF">N7541_004456</name>
</gene>
<proteinExistence type="predicted"/>
<reference evidence="2" key="2">
    <citation type="journal article" date="2023" name="IMA Fungus">
        <title>Comparative genomic study of the Penicillium genus elucidates a diverse pangenome and 15 lateral gene transfer events.</title>
        <authorList>
            <person name="Petersen C."/>
            <person name="Sorensen T."/>
            <person name="Nielsen M.R."/>
            <person name="Sondergaard T.E."/>
            <person name="Sorensen J.L."/>
            <person name="Fitzpatrick D.A."/>
            <person name="Frisvad J.C."/>
            <person name="Nielsen K.L."/>
        </authorList>
    </citation>
    <scope>NUCLEOTIDE SEQUENCE</scope>
    <source>
        <strain evidence="2">IBT 35673</strain>
        <strain evidence="3">IBT 35675</strain>
    </source>
</reference>
<dbReference type="SUPFAM" id="SSF56112">
    <property type="entry name" value="Protein kinase-like (PK-like)"/>
    <property type="match status" value="1"/>
</dbReference>
<dbReference type="PANTHER" id="PTHR44167:SF24">
    <property type="entry name" value="SERINE_THREONINE-PROTEIN KINASE CHK2"/>
    <property type="match status" value="1"/>
</dbReference>
<name>A0A9W9QEG7_PENBR</name>
<dbReference type="AlphaFoldDB" id="A0A9W9QEG7"/>
<keyword evidence="5" id="KW-1185">Reference proteome</keyword>
<evidence type="ECO:0000313" key="2">
    <source>
        <dbReference type="EMBL" id="KAJ5334614.1"/>
    </source>
</evidence>
<dbReference type="Proteomes" id="UP001147695">
    <property type="component" value="Unassembled WGS sequence"/>
</dbReference>
<dbReference type="GO" id="GO:0005634">
    <property type="term" value="C:nucleus"/>
    <property type="evidence" value="ECO:0007669"/>
    <property type="project" value="TreeGrafter"/>
</dbReference>
<evidence type="ECO:0000259" key="1">
    <source>
        <dbReference type="PROSITE" id="PS50011"/>
    </source>
</evidence>
<dbReference type="EMBL" id="JAPZBR010000003">
    <property type="protein sequence ID" value="KAJ5357298.1"/>
    <property type="molecule type" value="Genomic_DNA"/>
</dbReference>
<protein>
    <recommendedName>
        <fullName evidence="1">Protein kinase domain-containing protein</fullName>
    </recommendedName>
</protein>
<evidence type="ECO:0000313" key="5">
    <source>
        <dbReference type="Proteomes" id="UP001148299"/>
    </source>
</evidence>
<sequence>MRIIECSEDFGGPEDGFAFNKTVIVYELEGSVYRAFSRKQYQSTAEIQLGDLYSTNKIHRSIVYPRFEESFTKAEGSPEHLSTLYLKEPSLSSYDPRYPQLIRDTWLEEVKICELLKQHPHPNIAQYHGCAVSQSGMMEGMFFSKYEETLMDRVNPKHRSKNNVAYERSWVDRAEADEWLRGIESGLKHLHGLGIVHNDINPNNIMFQGDTAVIIDFDSARHQGHALDLVKRTYGWHDEKVNRALPSNDLDALREIRMWLWGESSEFQF</sequence>
<dbReference type="GO" id="GO:0005524">
    <property type="term" value="F:ATP binding"/>
    <property type="evidence" value="ECO:0007669"/>
    <property type="project" value="InterPro"/>
</dbReference>
<organism evidence="2 4">
    <name type="scientific">Penicillium brevicompactum</name>
    <dbReference type="NCBI Taxonomy" id="5074"/>
    <lineage>
        <taxon>Eukaryota</taxon>
        <taxon>Fungi</taxon>
        <taxon>Dikarya</taxon>
        <taxon>Ascomycota</taxon>
        <taxon>Pezizomycotina</taxon>
        <taxon>Eurotiomycetes</taxon>
        <taxon>Eurotiomycetidae</taxon>
        <taxon>Eurotiales</taxon>
        <taxon>Aspergillaceae</taxon>
        <taxon>Penicillium</taxon>
    </lineage>
</organism>
<dbReference type="EMBL" id="JAPZBQ010000004">
    <property type="protein sequence ID" value="KAJ5334614.1"/>
    <property type="molecule type" value="Genomic_DNA"/>
</dbReference>
<evidence type="ECO:0000313" key="4">
    <source>
        <dbReference type="Proteomes" id="UP001147695"/>
    </source>
</evidence>
<feature type="domain" description="Protein kinase" evidence="1">
    <location>
        <begin position="41"/>
        <end position="269"/>
    </location>
</feature>